<dbReference type="Proteomes" id="UP001358586">
    <property type="component" value="Chromosome 10"/>
</dbReference>
<accession>A0ABR0NKI0</accession>
<name>A0ABR0NKI0_GOSAR</name>
<sequence length="78" mass="8512">MRGSSPGNRVNARIPESQNDAVLSRLNKPGNRARDSAMTLLRTDHGSWNHGADASKGRDAWDDSKLPELHCGAEENES</sequence>
<feature type="region of interest" description="Disordered" evidence="1">
    <location>
        <begin position="1"/>
        <end position="78"/>
    </location>
</feature>
<evidence type="ECO:0000313" key="3">
    <source>
        <dbReference type="Proteomes" id="UP001358586"/>
    </source>
</evidence>
<protein>
    <submittedName>
        <fullName evidence="2">Uncharacterized protein</fullName>
    </submittedName>
</protein>
<feature type="compositionally biased region" description="Basic and acidic residues" evidence="1">
    <location>
        <begin position="42"/>
        <end position="78"/>
    </location>
</feature>
<evidence type="ECO:0000313" key="2">
    <source>
        <dbReference type="EMBL" id="KAK5795400.1"/>
    </source>
</evidence>
<organism evidence="2 3">
    <name type="scientific">Gossypium arboreum</name>
    <name type="common">Tree cotton</name>
    <name type="synonym">Gossypium nanking</name>
    <dbReference type="NCBI Taxonomy" id="29729"/>
    <lineage>
        <taxon>Eukaryota</taxon>
        <taxon>Viridiplantae</taxon>
        <taxon>Streptophyta</taxon>
        <taxon>Embryophyta</taxon>
        <taxon>Tracheophyta</taxon>
        <taxon>Spermatophyta</taxon>
        <taxon>Magnoliopsida</taxon>
        <taxon>eudicotyledons</taxon>
        <taxon>Gunneridae</taxon>
        <taxon>Pentapetalae</taxon>
        <taxon>rosids</taxon>
        <taxon>malvids</taxon>
        <taxon>Malvales</taxon>
        <taxon>Malvaceae</taxon>
        <taxon>Malvoideae</taxon>
        <taxon>Gossypium</taxon>
    </lineage>
</organism>
<gene>
    <name evidence="2" type="ORF">PVK06_036664</name>
</gene>
<comment type="caution">
    <text evidence="2">The sequence shown here is derived from an EMBL/GenBank/DDBJ whole genome shotgun (WGS) entry which is preliminary data.</text>
</comment>
<dbReference type="EMBL" id="JARKNE010000010">
    <property type="protein sequence ID" value="KAK5795400.1"/>
    <property type="molecule type" value="Genomic_DNA"/>
</dbReference>
<reference evidence="2 3" key="1">
    <citation type="submission" date="2023-03" db="EMBL/GenBank/DDBJ databases">
        <title>WGS of Gossypium arboreum.</title>
        <authorList>
            <person name="Yu D."/>
        </authorList>
    </citation>
    <scope>NUCLEOTIDE SEQUENCE [LARGE SCALE GENOMIC DNA]</scope>
    <source>
        <tissue evidence="2">Leaf</tissue>
    </source>
</reference>
<keyword evidence="3" id="KW-1185">Reference proteome</keyword>
<proteinExistence type="predicted"/>
<evidence type="ECO:0000256" key="1">
    <source>
        <dbReference type="SAM" id="MobiDB-lite"/>
    </source>
</evidence>